<dbReference type="PIRSF" id="PIRSF006483">
    <property type="entry name" value="Membrane_protein_YitT"/>
    <property type="match status" value="1"/>
</dbReference>
<feature type="transmembrane region" description="Helical" evidence="7">
    <location>
        <begin position="172"/>
        <end position="194"/>
    </location>
</feature>
<comment type="caution">
    <text evidence="9">The sequence shown here is derived from an EMBL/GenBank/DDBJ whole genome shotgun (WGS) entry which is preliminary data.</text>
</comment>
<feature type="domain" description="DUF2179" evidence="8">
    <location>
        <begin position="246"/>
        <end position="300"/>
    </location>
</feature>
<feature type="transmembrane region" description="Helical" evidence="7">
    <location>
        <begin position="133"/>
        <end position="151"/>
    </location>
</feature>
<dbReference type="EMBL" id="JAPDHZ010000006">
    <property type="protein sequence ID" value="MDG0794604.1"/>
    <property type="molecule type" value="Genomic_DNA"/>
</dbReference>
<evidence type="ECO:0000313" key="9">
    <source>
        <dbReference type="EMBL" id="MDG0794604.1"/>
    </source>
</evidence>
<evidence type="ECO:0000256" key="1">
    <source>
        <dbReference type="ARBA" id="ARBA00004651"/>
    </source>
</evidence>
<gene>
    <name evidence="9" type="ORF">OMP38_30000</name>
</gene>
<feature type="compositionally biased region" description="Basic and acidic residues" evidence="6">
    <location>
        <begin position="328"/>
        <end position="338"/>
    </location>
</feature>
<dbReference type="InterPro" id="IPR019264">
    <property type="entry name" value="DUF2179"/>
</dbReference>
<dbReference type="PANTHER" id="PTHR33545:SF9">
    <property type="entry name" value="UPF0750 MEMBRANE PROTEIN YITE"/>
    <property type="match status" value="1"/>
</dbReference>
<proteinExistence type="predicted"/>
<name>A0A9X4KNC3_9BACL</name>
<comment type="subcellular location">
    <subcellularLocation>
        <location evidence="1">Cell membrane</location>
        <topology evidence="1">Multi-pass membrane protein</topology>
    </subcellularLocation>
</comment>
<dbReference type="Pfam" id="PF10035">
    <property type="entry name" value="DUF2179"/>
    <property type="match status" value="1"/>
</dbReference>
<keyword evidence="3 7" id="KW-0812">Transmembrane</keyword>
<keyword evidence="10" id="KW-1185">Reference proteome</keyword>
<evidence type="ECO:0000256" key="2">
    <source>
        <dbReference type="ARBA" id="ARBA00022475"/>
    </source>
</evidence>
<dbReference type="GO" id="GO:0005886">
    <property type="term" value="C:plasma membrane"/>
    <property type="evidence" value="ECO:0007669"/>
    <property type="project" value="UniProtKB-SubCell"/>
</dbReference>
<accession>A0A9X4KNC3</accession>
<evidence type="ECO:0000256" key="5">
    <source>
        <dbReference type="ARBA" id="ARBA00023136"/>
    </source>
</evidence>
<dbReference type="RefSeq" id="WP_277568334.1">
    <property type="nucleotide sequence ID" value="NZ_JAPDHZ010000006.1"/>
</dbReference>
<evidence type="ECO:0000259" key="8">
    <source>
        <dbReference type="Pfam" id="PF10035"/>
    </source>
</evidence>
<keyword evidence="2" id="KW-1003">Cell membrane</keyword>
<evidence type="ECO:0000256" key="7">
    <source>
        <dbReference type="SAM" id="Phobius"/>
    </source>
</evidence>
<sequence length="338" mass="35888">MENANEANRAELPLPPEPRPNKRRRKPRSPLYRNAVSMALLLVGSFLIAVSFNLFFLPNNIASGGVSGISVIVNYLADIKPAYTQWTLNIPLFLAGLAVFGGRFGIKTAVGSVVLPLFVLLTAHWAPPTHNPLLAAIYGGLGVGLGLGLVFRGQASTGGLDTAAQILHRFTGLRLGLAVATLDGLVILSAGILIAPENALYALIGLFVTSKTIDVVQTGLQTSKAAFIVTTQPDKVSQAVLIDLDRGLTKLQGEGGYTGQQRPVLMTVVGQNEVTRLKLLVQDADPGAFVIITNAAEVLGEGFHEPHPPAKPNVSDMPNVPWAPKGPRPGDERNNRKP</sequence>
<feature type="transmembrane region" description="Helical" evidence="7">
    <location>
        <begin position="109"/>
        <end position="127"/>
    </location>
</feature>
<evidence type="ECO:0000256" key="4">
    <source>
        <dbReference type="ARBA" id="ARBA00022989"/>
    </source>
</evidence>
<dbReference type="InterPro" id="IPR051461">
    <property type="entry name" value="UPF0750_membrane"/>
</dbReference>
<dbReference type="InterPro" id="IPR015867">
    <property type="entry name" value="N-reg_PII/ATP_PRibTrfase_C"/>
</dbReference>
<dbReference type="PANTHER" id="PTHR33545">
    <property type="entry name" value="UPF0750 MEMBRANE PROTEIN YITT-RELATED"/>
    <property type="match status" value="1"/>
</dbReference>
<dbReference type="Pfam" id="PF02588">
    <property type="entry name" value="YitT_membrane"/>
    <property type="match status" value="1"/>
</dbReference>
<evidence type="ECO:0000313" key="10">
    <source>
        <dbReference type="Proteomes" id="UP001153387"/>
    </source>
</evidence>
<feature type="transmembrane region" description="Helical" evidence="7">
    <location>
        <begin position="83"/>
        <end position="102"/>
    </location>
</feature>
<keyword evidence="4 7" id="KW-1133">Transmembrane helix</keyword>
<dbReference type="AlphaFoldDB" id="A0A9X4KNC3"/>
<dbReference type="Gene3D" id="3.30.70.120">
    <property type="match status" value="1"/>
</dbReference>
<dbReference type="CDD" id="cd16380">
    <property type="entry name" value="YitT_C"/>
    <property type="match status" value="1"/>
</dbReference>
<evidence type="ECO:0000256" key="6">
    <source>
        <dbReference type="SAM" id="MobiDB-lite"/>
    </source>
</evidence>
<keyword evidence="5 7" id="KW-0472">Membrane</keyword>
<protein>
    <submittedName>
        <fullName evidence="9">YitT family protein</fullName>
    </submittedName>
</protein>
<organism evidence="9 10">
    <name type="scientific">Cohnella ginsengisoli</name>
    <dbReference type="NCBI Taxonomy" id="425004"/>
    <lineage>
        <taxon>Bacteria</taxon>
        <taxon>Bacillati</taxon>
        <taxon>Bacillota</taxon>
        <taxon>Bacilli</taxon>
        <taxon>Bacillales</taxon>
        <taxon>Paenibacillaceae</taxon>
        <taxon>Cohnella</taxon>
    </lineage>
</organism>
<reference evidence="9 10" key="1">
    <citation type="submission" date="2022-10" db="EMBL/GenBank/DDBJ databases">
        <title>Comparative genomic analysis of Cohnella hashimotonis sp. nov., isolated from the International Space Station.</title>
        <authorList>
            <person name="Simpson A."/>
            <person name="Venkateswaran K."/>
        </authorList>
    </citation>
    <scope>NUCLEOTIDE SEQUENCE [LARGE SCALE GENOMIC DNA]</scope>
    <source>
        <strain evidence="9 10">DSM 18997</strain>
    </source>
</reference>
<feature type="region of interest" description="Disordered" evidence="6">
    <location>
        <begin position="1"/>
        <end position="28"/>
    </location>
</feature>
<evidence type="ECO:0000256" key="3">
    <source>
        <dbReference type="ARBA" id="ARBA00022692"/>
    </source>
</evidence>
<dbReference type="InterPro" id="IPR003740">
    <property type="entry name" value="YitT"/>
</dbReference>
<dbReference type="Proteomes" id="UP001153387">
    <property type="component" value="Unassembled WGS sequence"/>
</dbReference>
<feature type="transmembrane region" description="Helical" evidence="7">
    <location>
        <begin position="31"/>
        <end position="56"/>
    </location>
</feature>
<feature type="region of interest" description="Disordered" evidence="6">
    <location>
        <begin position="303"/>
        <end position="338"/>
    </location>
</feature>